<keyword evidence="2" id="KW-0808">Transferase</keyword>
<dbReference type="InterPro" id="IPR000182">
    <property type="entry name" value="GNAT_dom"/>
</dbReference>
<protein>
    <submittedName>
        <fullName evidence="2">GNAT family N-acetyltransferase</fullName>
        <ecNumber evidence="2">2.3.-.-</ecNumber>
    </submittedName>
</protein>
<accession>A0ABW3KW18</accession>
<dbReference type="CDD" id="cd04301">
    <property type="entry name" value="NAT_SF"/>
    <property type="match status" value="1"/>
</dbReference>
<evidence type="ECO:0000259" key="1">
    <source>
        <dbReference type="PROSITE" id="PS51186"/>
    </source>
</evidence>
<dbReference type="EC" id="2.3.-.-" evidence="2"/>
<gene>
    <name evidence="2" type="ORF">ACFQ2J_00755</name>
</gene>
<dbReference type="InterPro" id="IPR050276">
    <property type="entry name" value="MshD_Acetyltransferase"/>
</dbReference>
<dbReference type="PANTHER" id="PTHR43617">
    <property type="entry name" value="L-AMINO ACID N-ACETYLTRANSFERASE"/>
    <property type="match status" value="1"/>
</dbReference>
<dbReference type="Proteomes" id="UP001596990">
    <property type="component" value="Unassembled WGS sequence"/>
</dbReference>
<dbReference type="InterPro" id="IPR016181">
    <property type="entry name" value="Acyl_CoA_acyltransferase"/>
</dbReference>
<dbReference type="Pfam" id="PF08445">
    <property type="entry name" value="FR47"/>
    <property type="match status" value="1"/>
</dbReference>
<comment type="caution">
    <text evidence="2">The sequence shown here is derived from an EMBL/GenBank/DDBJ whole genome shotgun (WGS) entry which is preliminary data.</text>
</comment>
<dbReference type="EMBL" id="JBHTKL010000001">
    <property type="protein sequence ID" value="MFD1017711.1"/>
    <property type="molecule type" value="Genomic_DNA"/>
</dbReference>
<proteinExistence type="predicted"/>
<dbReference type="InterPro" id="IPR013653">
    <property type="entry name" value="GCN5-like_dom"/>
</dbReference>
<dbReference type="Gene3D" id="3.40.630.30">
    <property type="match status" value="1"/>
</dbReference>
<keyword evidence="3" id="KW-1185">Reference proteome</keyword>
<dbReference type="PROSITE" id="PS51186">
    <property type="entry name" value="GNAT"/>
    <property type="match status" value="1"/>
</dbReference>
<sequence length="188" mass="21292">MDKYRTKEGVRMGKIRKATYEDAEKIADVHVKSWKSTYKDLIEEKDLSNMTLENRTALWETVLKVPVNGQIVLVLEDENGGIIGFVSGGKERTRHYGFDGEIYAIYLLEEHQRKGYGTDLLRAFTNEMASAGYESLLVWVLTHNPSSQFYASHGAKQVEAEMVTIGEGTYEETAFGWKDIHALTALFS</sequence>
<name>A0ABW3KW18_9BACI</name>
<organism evidence="2 3">
    <name type="scientific">Thalassobacillus hwangdonensis</name>
    <dbReference type="NCBI Taxonomy" id="546108"/>
    <lineage>
        <taxon>Bacteria</taxon>
        <taxon>Bacillati</taxon>
        <taxon>Bacillota</taxon>
        <taxon>Bacilli</taxon>
        <taxon>Bacillales</taxon>
        <taxon>Bacillaceae</taxon>
        <taxon>Thalassobacillus</taxon>
    </lineage>
</organism>
<dbReference type="GO" id="GO:0016746">
    <property type="term" value="F:acyltransferase activity"/>
    <property type="evidence" value="ECO:0007669"/>
    <property type="project" value="UniProtKB-KW"/>
</dbReference>
<evidence type="ECO:0000313" key="2">
    <source>
        <dbReference type="EMBL" id="MFD1017711.1"/>
    </source>
</evidence>
<dbReference type="SUPFAM" id="SSF55729">
    <property type="entry name" value="Acyl-CoA N-acyltransferases (Nat)"/>
    <property type="match status" value="1"/>
</dbReference>
<dbReference type="PANTHER" id="PTHR43617:SF30">
    <property type="entry name" value="HISTONE ACETYLTRANSFERASE"/>
    <property type="match status" value="1"/>
</dbReference>
<evidence type="ECO:0000313" key="3">
    <source>
        <dbReference type="Proteomes" id="UP001596990"/>
    </source>
</evidence>
<reference evidence="3" key="1">
    <citation type="journal article" date="2019" name="Int. J. Syst. Evol. Microbiol.">
        <title>The Global Catalogue of Microorganisms (GCM) 10K type strain sequencing project: providing services to taxonomists for standard genome sequencing and annotation.</title>
        <authorList>
            <consortium name="The Broad Institute Genomics Platform"/>
            <consortium name="The Broad Institute Genome Sequencing Center for Infectious Disease"/>
            <person name="Wu L."/>
            <person name="Ma J."/>
        </authorList>
    </citation>
    <scope>NUCLEOTIDE SEQUENCE [LARGE SCALE GENOMIC DNA]</scope>
    <source>
        <strain evidence="3">CCUG 56607</strain>
    </source>
</reference>
<feature type="domain" description="N-acetyltransferase" evidence="1">
    <location>
        <begin position="13"/>
        <end position="176"/>
    </location>
</feature>
<keyword evidence="2" id="KW-0012">Acyltransferase</keyword>